<dbReference type="STRING" id="1965070.A0A443R0G4"/>
<dbReference type="OrthoDB" id="4150at2759"/>
<dbReference type="GO" id="GO:0003723">
    <property type="term" value="F:RNA binding"/>
    <property type="evidence" value="ECO:0007669"/>
    <property type="project" value="UniProtKB-KW"/>
</dbReference>
<dbReference type="PANTHER" id="PTHR13633">
    <property type="entry name" value="MITOCHONDRIAL TRANSCRIPTION RESCUE FACTOR 1"/>
    <property type="match status" value="1"/>
</dbReference>
<dbReference type="InterPro" id="IPR057896">
    <property type="entry name" value="MTRES1_C"/>
</dbReference>
<dbReference type="GO" id="GO:0005739">
    <property type="term" value="C:mitochondrion"/>
    <property type="evidence" value="ECO:0007669"/>
    <property type="project" value="TreeGrafter"/>
</dbReference>
<keyword evidence="5" id="KW-1185">Reference proteome</keyword>
<dbReference type="GO" id="GO:0016301">
    <property type="term" value="F:kinase activity"/>
    <property type="evidence" value="ECO:0007669"/>
    <property type="project" value="UniProtKB-KW"/>
</dbReference>
<proteinExistence type="predicted"/>
<dbReference type="EMBL" id="NCKU01002807">
    <property type="protein sequence ID" value="RWS08743.1"/>
    <property type="molecule type" value="Genomic_DNA"/>
</dbReference>
<protein>
    <submittedName>
        <fullName evidence="4">Putative serine/threonine-protein kinase mps1-like protein</fullName>
    </submittedName>
</protein>
<dbReference type="AlphaFoldDB" id="A0A443R0G4"/>
<comment type="caution">
    <text evidence="4">The sequence shown here is derived from an EMBL/GenBank/DDBJ whole genome shotgun (WGS) entry which is preliminary data.</text>
</comment>
<evidence type="ECO:0000313" key="4">
    <source>
        <dbReference type="EMBL" id="RWS08743.1"/>
    </source>
</evidence>
<dbReference type="GO" id="GO:1903108">
    <property type="term" value="P:regulation of mitochondrial transcription"/>
    <property type="evidence" value="ECO:0007669"/>
    <property type="project" value="TreeGrafter"/>
</dbReference>
<feature type="region of interest" description="Disordered" evidence="2">
    <location>
        <begin position="17"/>
        <end position="42"/>
    </location>
</feature>
<keyword evidence="1" id="KW-0694">RNA-binding</keyword>
<feature type="compositionally biased region" description="Acidic residues" evidence="2">
    <location>
        <begin position="31"/>
        <end position="42"/>
    </location>
</feature>
<name>A0A443R0G4_9ACAR</name>
<accession>A0A443R0G4</accession>
<dbReference type="Proteomes" id="UP000285301">
    <property type="component" value="Unassembled WGS sequence"/>
</dbReference>
<evidence type="ECO:0000256" key="1">
    <source>
        <dbReference type="PROSITE-ProRule" id="PRU00182"/>
    </source>
</evidence>
<gene>
    <name evidence="4" type="ORF">B4U79_11471</name>
</gene>
<organism evidence="4 5">
    <name type="scientific">Dinothrombium tinctorium</name>
    <dbReference type="NCBI Taxonomy" id="1965070"/>
    <lineage>
        <taxon>Eukaryota</taxon>
        <taxon>Metazoa</taxon>
        <taxon>Ecdysozoa</taxon>
        <taxon>Arthropoda</taxon>
        <taxon>Chelicerata</taxon>
        <taxon>Arachnida</taxon>
        <taxon>Acari</taxon>
        <taxon>Acariformes</taxon>
        <taxon>Trombidiformes</taxon>
        <taxon>Prostigmata</taxon>
        <taxon>Anystina</taxon>
        <taxon>Parasitengona</taxon>
        <taxon>Trombidioidea</taxon>
        <taxon>Trombidiidae</taxon>
        <taxon>Dinothrombium</taxon>
    </lineage>
</organism>
<sequence>MLRNALAANGCIQKRFAKKKAKTGNKRAEESSDEESEEEIDEELEVVKDYKDIEVEMDSIRLDSVVKRALGLTRHNVESAFYESRIYYNGEKLEKKSVDLNEDDEVDLILGRNQENNDLLDVSRIVIRKIRLSDQKETLFAIKIRRFKRLIVENYENPWRGTLINQ</sequence>
<evidence type="ECO:0000259" key="3">
    <source>
        <dbReference type="Pfam" id="PF25818"/>
    </source>
</evidence>
<keyword evidence="4" id="KW-0418">Kinase</keyword>
<dbReference type="PROSITE" id="PS50889">
    <property type="entry name" value="S4"/>
    <property type="match status" value="1"/>
</dbReference>
<evidence type="ECO:0000256" key="2">
    <source>
        <dbReference type="SAM" id="MobiDB-lite"/>
    </source>
</evidence>
<dbReference type="SUPFAM" id="SSF55174">
    <property type="entry name" value="Alpha-L RNA-binding motif"/>
    <property type="match status" value="1"/>
</dbReference>
<feature type="domain" description="Mitochondrial transcription rescue factor 1 C-terminal" evidence="3">
    <location>
        <begin position="51"/>
        <end position="151"/>
    </location>
</feature>
<reference evidence="4 5" key="1">
    <citation type="journal article" date="2018" name="Gigascience">
        <title>Genomes of trombidid mites reveal novel predicted allergens and laterally-transferred genes associated with secondary metabolism.</title>
        <authorList>
            <person name="Dong X."/>
            <person name="Chaisiri K."/>
            <person name="Xia D."/>
            <person name="Armstrong S.D."/>
            <person name="Fang Y."/>
            <person name="Donnelly M.J."/>
            <person name="Kadowaki T."/>
            <person name="McGarry J.W."/>
            <person name="Darby A.C."/>
            <person name="Makepeace B.L."/>
        </authorList>
    </citation>
    <scope>NUCLEOTIDE SEQUENCE [LARGE SCALE GENOMIC DNA]</scope>
    <source>
        <strain evidence="4">UoL-WK</strain>
    </source>
</reference>
<dbReference type="PANTHER" id="PTHR13633:SF3">
    <property type="entry name" value="MITOCHONDRIAL TRANSCRIPTION RESCUE FACTOR 1"/>
    <property type="match status" value="1"/>
</dbReference>
<dbReference type="Pfam" id="PF25818">
    <property type="entry name" value="MTRES1_C"/>
    <property type="match status" value="1"/>
</dbReference>
<keyword evidence="4" id="KW-0808">Transferase</keyword>
<evidence type="ECO:0000313" key="5">
    <source>
        <dbReference type="Proteomes" id="UP000285301"/>
    </source>
</evidence>